<dbReference type="HOGENOM" id="CLU_215262_0_0_9"/>
<reference evidence="1" key="1">
    <citation type="submission" date="2012-11" db="EMBL/GenBank/DDBJ databases">
        <title>Dependencies among metagenomic species, viruses, plasmids and units of genetic variation.</title>
        <authorList>
            <person name="Nielsen H.B."/>
            <person name="Almeida M."/>
            <person name="Juncker A.S."/>
            <person name="Rasmussen S."/>
            <person name="Li J."/>
            <person name="Sunagawa S."/>
            <person name="Plichta D."/>
            <person name="Gautier L."/>
            <person name="Le Chatelier E."/>
            <person name="Peletier E."/>
            <person name="Bonde I."/>
            <person name="Nielsen T."/>
            <person name="Manichanh C."/>
            <person name="Arumugam M."/>
            <person name="Batto J."/>
            <person name="Santos M.B.Q.D."/>
            <person name="Blom N."/>
            <person name="Borruel N."/>
            <person name="Burgdorf K.S."/>
            <person name="Boumezbeur F."/>
            <person name="Casellas F."/>
            <person name="Dore J."/>
            <person name="Guarner F."/>
            <person name="Hansen T."/>
            <person name="Hildebrand F."/>
            <person name="Kaas R.S."/>
            <person name="Kennedy S."/>
            <person name="Kristiansen K."/>
            <person name="Kultima J.R."/>
            <person name="Leonard P."/>
            <person name="Levenez F."/>
            <person name="Lund O."/>
            <person name="Moumen B."/>
            <person name="Le Paslier D."/>
            <person name="Pons N."/>
            <person name="Pedersen O."/>
            <person name="Prifti E."/>
            <person name="Qin J."/>
            <person name="Raes J."/>
            <person name="Tap J."/>
            <person name="Tims S."/>
            <person name="Ussery D.W."/>
            <person name="Yamada T."/>
            <person name="MetaHit consortium"/>
            <person name="Renault P."/>
            <person name="Sicheritz-Ponten T."/>
            <person name="Bork P."/>
            <person name="Wang J."/>
            <person name="Brunak S."/>
            <person name="Ehrlich S.D."/>
        </authorList>
    </citation>
    <scope>NUCLEOTIDE SEQUENCE [LARGE SCALE GENOMIC DNA]</scope>
</reference>
<comment type="caution">
    <text evidence="1">The sequence shown here is derived from an EMBL/GenBank/DDBJ whole genome shotgun (WGS) entry which is preliminary data.</text>
</comment>
<gene>
    <name evidence="1" type="ORF">BN533_01910</name>
</gene>
<proteinExistence type="predicted"/>
<dbReference type="Gene3D" id="3.10.180.10">
    <property type="entry name" value="2,3-Dihydroxybiphenyl 1,2-Dioxygenase, domain 1"/>
    <property type="match status" value="1"/>
</dbReference>
<evidence type="ECO:0000313" key="1">
    <source>
        <dbReference type="EMBL" id="CDB46897.1"/>
    </source>
</evidence>
<dbReference type="InterPro" id="IPR029068">
    <property type="entry name" value="Glyas_Bleomycin-R_OHBP_Dase"/>
</dbReference>
<sequence length="34" mass="3873">MKSVCRRFLDSGMTIEAAAVRMNVPEKFVRACVR</sequence>
<dbReference type="EMBL" id="CBDS010000100">
    <property type="protein sequence ID" value="CDB46897.1"/>
    <property type="molecule type" value="Genomic_DNA"/>
</dbReference>
<dbReference type="AlphaFoldDB" id="R6J9D3"/>
<accession>R6J9D3</accession>
<name>R6J9D3_9FIRM</name>
<organism evidence="1">
    <name type="scientific">Phascolarctobacterium faecium</name>
    <dbReference type="NCBI Taxonomy" id="33025"/>
    <lineage>
        <taxon>Bacteria</taxon>
        <taxon>Bacillati</taxon>
        <taxon>Bacillota</taxon>
        <taxon>Negativicutes</taxon>
        <taxon>Acidaminococcales</taxon>
        <taxon>Acidaminococcaceae</taxon>
        <taxon>Phascolarctobacterium</taxon>
    </lineage>
</organism>
<protein>
    <submittedName>
        <fullName evidence="1">Glyoxalase-like domain protein</fullName>
    </submittedName>
</protein>